<dbReference type="GO" id="GO:0003887">
    <property type="term" value="F:DNA-directed DNA polymerase activity"/>
    <property type="evidence" value="ECO:0007669"/>
    <property type="project" value="UniProtKB-KW"/>
</dbReference>
<evidence type="ECO:0000256" key="1">
    <source>
        <dbReference type="ARBA" id="ARBA00012417"/>
    </source>
</evidence>
<dbReference type="Gene3D" id="3.40.50.300">
    <property type="entry name" value="P-loop containing nucleotide triphosphate hydrolases"/>
    <property type="match status" value="1"/>
</dbReference>
<keyword evidence="4" id="KW-0548">Nucleotidyltransferase</keyword>
<dbReference type="GO" id="GO:0003677">
    <property type="term" value="F:DNA binding"/>
    <property type="evidence" value="ECO:0007669"/>
    <property type="project" value="InterPro"/>
</dbReference>
<evidence type="ECO:0000256" key="8">
    <source>
        <dbReference type="ARBA" id="ARBA00049244"/>
    </source>
</evidence>
<evidence type="ECO:0000256" key="3">
    <source>
        <dbReference type="ARBA" id="ARBA00022679"/>
    </source>
</evidence>
<dbReference type="InterPro" id="IPR005790">
    <property type="entry name" value="DNA_polIII_delta"/>
</dbReference>
<evidence type="ECO:0000259" key="10">
    <source>
        <dbReference type="Pfam" id="PF21694"/>
    </source>
</evidence>
<comment type="similarity">
    <text evidence="7">Belongs to the DNA polymerase HolA subunit family.</text>
</comment>
<name>A0A1G2JPN4_9BACT</name>
<accession>A0A1G2JPN4</accession>
<sequence>MIYFLYGPDNYRSREKLNEIVLGYKKVHKSGLNFVYFDAKEKRFDDLQNIFKVAGMFAEKKLVVIKNLFANKKFQEDILSVLDGPALGGENIIVIYEEDKVDERLKIFKDLKKPFGLAQGGQVKCQEFEYLTGAGLAKWLNLELQKNNVKMDSEACNLLLNFVGNDLWQLHNEVIKLSNYLPAEALAKAGKVITTNDVKLLVKPKINNDIFKTIEALTQKNKKQALDLIHKHIENGDHPLYLLSMIAYQFRTLLIIKESGGKKTGLHPFVVQKTLPLCNKFTFEELKNIYQKIFEIDTDIKTGKIDAELAIDMLVAQI</sequence>
<comment type="caution">
    <text evidence="11">The sequence shown here is derived from an EMBL/GenBank/DDBJ whole genome shotgun (WGS) entry which is preliminary data.</text>
</comment>
<feature type="domain" description="DNA polymerase III delta N-terminal" evidence="9">
    <location>
        <begin position="3"/>
        <end position="113"/>
    </location>
</feature>
<dbReference type="Proteomes" id="UP000178935">
    <property type="component" value="Unassembled WGS sequence"/>
</dbReference>
<proteinExistence type="inferred from homology"/>
<dbReference type="Gene3D" id="1.10.8.60">
    <property type="match status" value="1"/>
</dbReference>
<evidence type="ECO:0000256" key="7">
    <source>
        <dbReference type="ARBA" id="ARBA00034754"/>
    </source>
</evidence>
<keyword evidence="3" id="KW-0808">Transferase</keyword>
<reference evidence="11 12" key="1">
    <citation type="journal article" date="2016" name="Nat. Commun.">
        <title>Thousands of microbial genomes shed light on interconnected biogeochemical processes in an aquifer system.</title>
        <authorList>
            <person name="Anantharaman K."/>
            <person name="Brown C.T."/>
            <person name="Hug L.A."/>
            <person name="Sharon I."/>
            <person name="Castelle C.J."/>
            <person name="Probst A.J."/>
            <person name="Thomas B.C."/>
            <person name="Singh A."/>
            <person name="Wilkins M.J."/>
            <person name="Karaoz U."/>
            <person name="Brodie E.L."/>
            <person name="Williams K.H."/>
            <person name="Hubbard S.S."/>
            <person name="Banfield J.F."/>
        </authorList>
    </citation>
    <scope>NUCLEOTIDE SEQUENCE [LARGE SCALE GENOMIC DNA]</scope>
</reference>
<evidence type="ECO:0000313" key="11">
    <source>
        <dbReference type="EMBL" id="OGZ88923.1"/>
    </source>
</evidence>
<dbReference type="EMBL" id="MHPU01000014">
    <property type="protein sequence ID" value="OGZ88923.1"/>
    <property type="molecule type" value="Genomic_DNA"/>
</dbReference>
<dbReference type="GO" id="GO:0009360">
    <property type="term" value="C:DNA polymerase III complex"/>
    <property type="evidence" value="ECO:0007669"/>
    <property type="project" value="InterPro"/>
</dbReference>
<dbReference type="AlphaFoldDB" id="A0A1G2JPN4"/>
<comment type="catalytic activity">
    <reaction evidence="8">
        <text>DNA(n) + a 2'-deoxyribonucleoside 5'-triphosphate = DNA(n+1) + diphosphate</text>
        <dbReference type="Rhea" id="RHEA:22508"/>
        <dbReference type="Rhea" id="RHEA-COMP:17339"/>
        <dbReference type="Rhea" id="RHEA-COMP:17340"/>
        <dbReference type="ChEBI" id="CHEBI:33019"/>
        <dbReference type="ChEBI" id="CHEBI:61560"/>
        <dbReference type="ChEBI" id="CHEBI:173112"/>
        <dbReference type="EC" id="2.7.7.7"/>
    </reaction>
</comment>
<evidence type="ECO:0000256" key="6">
    <source>
        <dbReference type="ARBA" id="ARBA00022932"/>
    </source>
</evidence>
<keyword evidence="5" id="KW-0235">DNA replication</keyword>
<dbReference type="Pfam" id="PF21694">
    <property type="entry name" value="DNA_pol3_delta_C"/>
    <property type="match status" value="1"/>
</dbReference>
<dbReference type="InterPro" id="IPR010372">
    <property type="entry name" value="DNA_pol3_delta_N"/>
</dbReference>
<organism evidence="11 12">
    <name type="scientific">Candidatus Staskawiczbacteria bacterium RIFOXYD1_FULL_32_13</name>
    <dbReference type="NCBI Taxonomy" id="1802234"/>
    <lineage>
        <taxon>Bacteria</taxon>
        <taxon>Candidatus Staskawicziibacteriota</taxon>
    </lineage>
</organism>
<evidence type="ECO:0000256" key="4">
    <source>
        <dbReference type="ARBA" id="ARBA00022695"/>
    </source>
</evidence>
<dbReference type="EC" id="2.7.7.7" evidence="1"/>
<evidence type="ECO:0000256" key="5">
    <source>
        <dbReference type="ARBA" id="ARBA00022705"/>
    </source>
</evidence>
<dbReference type="SUPFAM" id="SSF52540">
    <property type="entry name" value="P-loop containing nucleoside triphosphate hydrolases"/>
    <property type="match status" value="1"/>
</dbReference>
<protein>
    <recommendedName>
        <fullName evidence="2">DNA polymerase III subunit delta</fullName>
        <ecNumber evidence="1">2.7.7.7</ecNumber>
    </recommendedName>
</protein>
<dbReference type="GO" id="GO:0006261">
    <property type="term" value="P:DNA-templated DNA replication"/>
    <property type="evidence" value="ECO:0007669"/>
    <property type="project" value="TreeGrafter"/>
</dbReference>
<dbReference type="Gene3D" id="1.20.272.10">
    <property type="match status" value="1"/>
</dbReference>
<dbReference type="PANTHER" id="PTHR34388:SF1">
    <property type="entry name" value="DNA POLYMERASE III SUBUNIT DELTA"/>
    <property type="match status" value="1"/>
</dbReference>
<dbReference type="SUPFAM" id="SSF48019">
    <property type="entry name" value="post-AAA+ oligomerization domain-like"/>
    <property type="match status" value="1"/>
</dbReference>
<dbReference type="NCBIfam" id="TIGR01128">
    <property type="entry name" value="holA"/>
    <property type="match status" value="1"/>
</dbReference>
<dbReference type="PANTHER" id="PTHR34388">
    <property type="entry name" value="DNA POLYMERASE III SUBUNIT DELTA"/>
    <property type="match status" value="1"/>
</dbReference>
<dbReference type="InterPro" id="IPR008921">
    <property type="entry name" value="DNA_pol3_clamp-load_cplx_C"/>
</dbReference>
<gene>
    <name evidence="11" type="ORF">A2561_00175</name>
</gene>
<keyword evidence="6" id="KW-0239">DNA-directed DNA polymerase</keyword>
<dbReference type="InterPro" id="IPR048466">
    <property type="entry name" value="DNA_pol3_delta-like_C"/>
</dbReference>
<dbReference type="Pfam" id="PF06144">
    <property type="entry name" value="DNA_pol3_delta"/>
    <property type="match status" value="1"/>
</dbReference>
<dbReference type="InterPro" id="IPR027417">
    <property type="entry name" value="P-loop_NTPase"/>
</dbReference>
<evidence type="ECO:0000313" key="12">
    <source>
        <dbReference type="Proteomes" id="UP000178935"/>
    </source>
</evidence>
<evidence type="ECO:0000259" key="9">
    <source>
        <dbReference type="Pfam" id="PF06144"/>
    </source>
</evidence>
<evidence type="ECO:0000256" key="2">
    <source>
        <dbReference type="ARBA" id="ARBA00017703"/>
    </source>
</evidence>
<feature type="domain" description="DNA polymerase III delta subunit-like C-terminal" evidence="10">
    <location>
        <begin position="208"/>
        <end position="317"/>
    </location>
</feature>